<dbReference type="EMBL" id="JASNJD010000032">
    <property type="protein sequence ID" value="MDK3020768.1"/>
    <property type="molecule type" value="Genomic_DNA"/>
</dbReference>
<keyword evidence="3" id="KW-1185">Reference proteome</keyword>
<evidence type="ECO:0000256" key="1">
    <source>
        <dbReference type="SAM" id="SignalP"/>
    </source>
</evidence>
<evidence type="ECO:0000313" key="3">
    <source>
        <dbReference type="Proteomes" id="UP001243757"/>
    </source>
</evidence>
<protein>
    <recommendedName>
        <fullName evidence="4">Argininosuccinate lyase</fullName>
    </recommendedName>
</protein>
<gene>
    <name evidence="2" type="ORF">QO033_24090</name>
</gene>
<evidence type="ECO:0008006" key="4">
    <source>
        <dbReference type="Google" id="ProtNLM"/>
    </source>
</evidence>
<evidence type="ECO:0000313" key="2">
    <source>
        <dbReference type="EMBL" id="MDK3020768.1"/>
    </source>
</evidence>
<keyword evidence="1" id="KW-0732">Signal</keyword>
<organism evidence="2 3">
    <name type="scientific">Pseudodonghicola flavimaris</name>
    <dbReference type="NCBI Taxonomy" id="3050036"/>
    <lineage>
        <taxon>Bacteria</taxon>
        <taxon>Pseudomonadati</taxon>
        <taxon>Pseudomonadota</taxon>
        <taxon>Alphaproteobacteria</taxon>
        <taxon>Rhodobacterales</taxon>
        <taxon>Paracoccaceae</taxon>
        <taxon>Pseudodonghicola</taxon>
    </lineage>
</organism>
<feature type="signal peptide" evidence="1">
    <location>
        <begin position="1"/>
        <end position="23"/>
    </location>
</feature>
<comment type="caution">
    <text evidence="2">The sequence shown here is derived from an EMBL/GenBank/DDBJ whole genome shotgun (WGS) entry which is preliminary data.</text>
</comment>
<feature type="chain" id="PRO_5045958715" description="Argininosuccinate lyase" evidence="1">
    <location>
        <begin position="24"/>
        <end position="108"/>
    </location>
</feature>
<dbReference type="RefSeq" id="WP_284483286.1">
    <property type="nucleotide sequence ID" value="NZ_JASNJD010000032.1"/>
</dbReference>
<reference evidence="2 3" key="1">
    <citation type="submission" date="2023-05" db="EMBL/GenBank/DDBJ databases">
        <title>Pseudodonghicola sp. nov.</title>
        <authorList>
            <person name="Huang J."/>
        </authorList>
    </citation>
    <scope>NUCLEOTIDE SEQUENCE [LARGE SCALE GENOMIC DNA]</scope>
    <source>
        <strain evidence="2 3">IC7</strain>
    </source>
</reference>
<sequence>MKTYAIASAFLVLAHVVPTPTLAADRIVTIVNETGYTMVEFYGSNNGTTSWEEDILGDDTLPHGESVDVNFDDGTGHCIFDFLAVFEDGDQVKQEDVDVCKVGTFTFN</sequence>
<proteinExistence type="predicted"/>
<name>A0ABT7F825_9RHOB</name>
<dbReference type="Proteomes" id="UP001243757">
    <property type="component" value="Unassembled WGS sequence"/>
</dbReference>
<accession>A0ABT7F825</accession>